<dbReference type="InterPro" id="IPR022700">
    <property type="entry name" value="CLIP"/>
</dbReference>
<dbReference type="PROSITE" id="PS00135">
    <property type="entry name" value="TRYPSIN_SER"/>
    <property type="match status" value="1"/>
</dbReference>
<evidence type="ECO:0000259" key="13">
    <source>
        <dbReference type="PROSITE" id="PS50240"/>
    </source>
</evidence>
<keyword evidence="5 11" id="KW-0378">Hydrolase</keyword>
<evidence type="ECO:0000256" key="9">
    <source>
        <dbReference type="ARBA" id="ARBA00023180"/>
    </source>
</evidence>
<evidence type="ECO:0000256" key="8">
    <source>
        <dbReference type="ARBA" id="ARBA00023157"/>
    </source>
</evidence>
<dbReference type="SMART" id="SM00020">
    <property type="entry name" value="Tryp_SPc"/>
    <property type="match status" value="1"/>
</dbReference>
<keyword evidence="4 12" id="KW-0732">Signal</keyword>
<dbReference type="GO" id="GO:0005576">
    <property type="term" value="C:extracellular region"/>
    <property type="evidence" value="ECO:0007669"/>
    <property type="project" value="UniProtKB-SubCell"/>
</dbReference>
<dbReference type="SMART" id="SM00680">
    <property type="entry name" value="CLIP"/>
    <property type="match status" value="1"/>
</dbReference>
<evidence type="ECO:0000256" key="5">
    <source>
        <dbReference type="ARBA" id="ARBA00022801"/>
    </source>
</evidence>
<dbReference type="Proteomes" id="UP001562425">
    <property type="component" value="Unassembled WGS sequence"/>
</dbReference>
<keyword evidence="3 11" id="KW-0645">Protease</keyword>
<dbReference type="PROSITE" id="PS50240">
    <property type="entry name" value="TRYPSIN_DOM"/>
    <property type="match status" value="1"/>
</dbReference>
<comment type="subcellular location">
    <subcellularLocation>
        <location evidence="1 12">Secreted</location>
    </subcellularLocation>
</comment>
<protein>
    <recommendedName>
        <fullName evidence="12">CLIP domain-containing serine protease</fullName>
        <ecNumber evidence="11">3.4.21.-</ecNumber>
    </recommendedName>
</protein>
<evidence type="ECO:0000256" key="1">
    <source>
        <dbReference type="ARBA" id="ARBA00004613"/>
    </source>
</evidence>
<dbReference type="Pfam" id="PF00089">
    <property type="entry name" value="Trypsin"/>
    <property type="match status" value="1"/>
</dbReference>
<dbReference type="PRINTS" id="PR00722">
    <property type="entry name" value="CHYMOTRYPSIN"/>
</dbReference>
<evidence type="ECO:0000256" key="11">
    <source>
        <dbReference type="RuleBase" id="RU363034"/>
    </source>
</evidence>
<dbReference type="InterPro" id="IPR001254">
    <property type="entry name" value="Trypsin_dom"/>
</dbReference>
<gene>
    <name evidence="15" type="ORF">pipiens_011992</name>
</gene>
<dbReference type="PROSITE" id="PS51888">
    <property type="entry name" value="CLIP"/>
    <property type="match status" value="1"/>
</dbReference>
<comment type="domain">
    <text evidence="12">The clip domain consists of 35-55 residues which are 'knitted' together usually by 3 conserved disulfide bonds forming a clip-like compact structure.</text>
</comment>
<evidence type="ECO:0000256" key="7">
    <source>
        <dbReference type="ARBA" id="ARBA00023145"/>
    </source>
</evidence>
<keyword evidence="8" id="KW-1015">Disulfide bond</keyword>
<dbReference type="InterPro" id="IPR038565">
    <property type="entry name" value="CLIP_sf"/>
</dbReference>
<dbReference type="FunFam" id="2.40.10.10:FF:000146">
    <property type="entry name" value="Serine protease 53"/>
    <property type="match status" value="1"/>
</dbReference>
<feature type="domain" description="Clip" evidence="14">
    <location>
        <begin position="19"/>
        <end position="73"/>
    </location>
</feature>
<evidence type="ECO:0000256" key="10">
    <source>
        <dbReference type="ARBA" id="ARBA00024195"/>
    </source>
</evidence>
<keyword evidence="16" id="KW-1185">Reference proteome</keyword>
<dbReference type="CDD" id="cd00190">
    <property type="entry name" value="Tryp_SPc"/>
    <property type="match status" value="1"/>
</dbReference>
<dbReference type="EMBL" id="JBEHCU010007620">
    <property type="protein sequence ID" value="KAL1394387.1"/>
    <property type="molecule type" value="Genomic_DNA"/>
</dbReference>
<dbReference type="InterPro" id="IPR009003">
    <property type="entry name" value="Peptidase_S1_PA"/>
</dbReference>
<keyword evidence="6 11" id="KW-0720">Serine protease</keyword>
<name>A0ABD1D5H5_CULPP</name>
<evidence type="ECO:0000313" key="15">
    <source>
        <dbReference type="EMBL" id="KAL1394387.1"/>
    </source>
</evidence>
<comment type="caution">
    <text evidence="15">The sequence shown here is derived from an EMBL/GenBank/DDBJ whole genome shotgun (WGS) entry which is preliminary data.</text>
</comment>
<dbReference type="GO" id="GO:0004252">
    <property type="term" value="F:serine-type endopeptidase activity"/>
    <property type="evidence" value="ECO:0007669"/>
    <property type="project" value="UniProtKB-UniRule"/>
</dbReference>
<evidence type="ECO:0000256" key="2">
    <source>
        <dbReference type="ARBA" id="ARBA00022525"/>
    </source>
</evidence>
<evidence type="ECO:0000256" key="6">
    <source>
        <dbReference type="ARBA" id="ARBA00022825"/>
    </source>
</evidence>
<keyword evidence="7" id="KW-0865">Zymogen</keyword>
<dbReference type="InterPro" id="IPR033116">
    <property type="entry name" value="TRYPSIN_SER"/>
</dbReference>
<comment type="similarity">
    <text evidence="10 12">Belongs to the peptidase S1 family. CLIP subfamily.</text>
</comment>
<evidence type="ECO:0000256" key="12">
    <source>
        <dbReference type="RuleBase" id="RU366078"/>
    </source>
</evidence>
<sequence length="351" mass="39634">MAWLVISALFLGSCALSDACITPGGNRGRCVLAEQCPFIREQLQKINTIQEYRYVTSFHCGYDPTSRKLLVCCPSFSNVEDCGTIGFSDRIYEGTETDLDEFPWMALLGYRRKNKTMFRCGASLINDRYVLTAAHCVTENDEWKLDFVRLGEWDLDTSPDCVYDYFGELHCNEVHEDFGIQKVIVHEKFTRNVFNIRNDIALLKLDRRVVSTEFIAPICIPTQKQADSLNIQQLQLFVAGWGATETEANSKRKLKTILQGHAMARCAKVYRKKVNLFAESQLCVGGKRGRDSCRGDSGGPLMEIFQNRWHVVGIVSFGSGLCGLEGMPALYTRVGSFLDWVAGKVELESRR</sequence>
<dbReference type="AlphaFoldDB" id="A0ABD1D5H5"/>
<organism evidence="15 16">
    <name type="scientific">Culex pipiens pipiens</name>
    <name type="common">Northern house mosquito</name>
    <dbReference type="NCBI Taxonomy" id="38569"/>
    <lineage>
        <taxon>Eukaryota</taxon>
        <taxon>Metazoa</taxon>
        <taxon>Ecdysozoa</taxon>
        <taxon>Arthropoda</taxon>
        <taxon>Hexapoda</taxon>
        <taxon>Insecta</taxon>
        <taxon>Pterygota</taxon>
        <taxon>Neoptera</taxon>
        <taxon>Endopterygota</taxon>
        <taxon>Diptera</taxon>
        <taxon>Nematocera</taxon>
        <taxon>Culicoidea</taxon>
        <taxon>Culicidae</taxon>
        <taxon>Culicinae</taxon>
        <taxon>Culicini</taxon>
        <taxon>Culex</taxon>
        <taxon>Culex</taxon>
    </lineage>
</organism>
<feature type="domain" description="Peptidase S1" evidence="13">
    <location>
        <begin position="91"/>
        <end position="346"/>
    </location>
</feature>
<dbReference type="EC" id="3.4.21.-" evidence="11"/>
<feature type="signal peptide" evidence="12">
    <location>
        <begin position="1"/>
        <end position="19"/>
    </location>
</feature>
<keyword evidence="2 12" id="KW-0964">Secreted</keyword>
<dbReference type="Pfam" id="PF12032">
    <property type="entry name" value="CLIP"/>
    <property type="match status" value="1"/>
</dbReference>
<dbReference type="InterPro" id="IPR018114">
    <property type="entry name" value="TRYPSIN_HIS"/>
</dbReference>
<evidence type="ECO:0000313" key="16">
    <source>
        <dbReference type="Proteomes" id="UP001562425"/>
    </source>
</evidence>
<dbReference type="Gene3D" id="2.40.10.10">
    <property type="entry name" value="Trypsin-like serine proteases"/>
    <property type="match status" value="2"/>
</dbReference>
<dbReference type="InterPro" id="IPR001314">
    <property type="entry name" value="Peptidase_S1A"/>
</dbReference>
<proteinExistence type="inferred from homology"/>
<dbReference type="InterPro" id="IPR051487">
    <property type="entry name" value="Ser/Thr_Proteases_Immune/Dev"/>
</dbReference>
<dbReference type="SUPFAM" id="SSF50494">
    <property type="entry name" value="Trypsin-like serine proteases"/>
    <property type="match status" value="1"/>
</dbReference>
<feature type="chain" id="PRO_5044535257" description="CLIP domain-containing serine protease" evidence="12">
    <location>
        <begin position="20"/>
        <end position="351"/>
    </location>
</feature>
<dbReference type="PROSITE" id="PS00134">
    <property type="entry name" value="TRYPSIN_HIS"/>
    <property type="match status" value="1"/>
</dbReference>
<dbReference type="PANTHER" id="PTHR24256">
    <property type="entry name" value="TRYPTASE-RELATED"/>
    <property type="match status" value="1"/>
</dbReference>
<accession>A0ABD1D5H5</accession>
<dbReference type="Gene3D" id="3.30.1640.30">
    <property type="match status" value="1"/>
</dbReference>
<evidence type="ECO:0000256" key="4">
    <source>
        <dbReference type="ARBA" id="ARBA00022729"/>
    </source>
</evidence>
<dbReference type="InterPro" id="IPR043504">
    <property type="entry name" value="Peptidase_S1_PA_chymotrypsin"/>
</dbReference>
<dbReference type="GO" id="GO:0006508">
    <property type="term" value="P:proteolysis"/>
    <property type="evidence" value="ECO:0007669"/>
    <property type="project" value="UniProtKB-KW"/>
</dbReference>
<evidence type="ECO:0000256" key="3">
    <source>
        <dbReference type="ARBA" id="ARBA00022670"/>
    </source>
</evidence>
<evidence type="ECO:0000259" key="14">
    <source>
        <dbReference type="PROSITE" id="PS51888"/>
    </source>
</evidence>
<reference evidence="15 16" key="1">
    <citation type="submission" date="2024-05" db="EMBL/GenBank/DDBJ databases">
        <title>Culex pipiens pipiens assembly and annotation.</title>
        <authorList>
            <person name="Alout H."/>
            <person name="Durand T."/>
        </authorList>
    </citation>
    <scope>NUCLEOTIDE SEQUENCE [LARGE SCALE GENOMIC DNA]</scope>
    <source>
        <strain evidence="15">HA-2024</strain>
        <tissue evidence="15">Whole body</tissue>
    </source>
</reference>
<keyword evidence="9" id="KW-0325">Glycoprotein</keyword>